<proteinExistence type="predicted"/>
<comment type="caution">
    <text evidence="2">The sequence shown here is derived from an EMBL/GenBank/DDBJ whole genome shotgun (WGS) entry which is preliminary data.</text>
</comment>
<dbReference type="Proteomes" id="UP000827986">
    <property type="component" value="Unassembled WGS sequence"/>
</dbReference>
<evidence type="ECO:0000256" key="1">
    <source>
        <dbReference type="SAM" id="MobiDB-lite"/>
    </source>
</evidence>
<name>A0A9D4B2Q4_9SAUR</name>
<accession>A0A9D4B2Q4</accession>
<reference evidence="2" key="1">
    <citation type="submission" date="2021-09" db="EMBL/GenBank/DDBJ databases">
        <title>The genome of Mauremys mutica provides insights into the evolution of semi-aquatic lifestyle.</title>
        <authorList>
            <person name="Gong S."/>
            <person name="Gao Y."/>
        </authorList>
    </citation>
    <scope>NUCLEOTIDE SEQUENCE</scope>
    <source>
        <strain evidence="2">MM-2020</strain>
        <tissue evidence="2">Muscle</tissue>
    </source>
</reference>
<keyword evidence="3" id="KW-1185">Reference proteome</keyword>
<evidence type="ECO:0000313" key="2">
    <source>
        <dbReference type="EMBL" id="KAH1178424.1"/>
    </source>
</evidence>
<feature type="region of interest" description="Disordered" evidence="1">
    <location>
        <begin position="1"/>
        <end position="103"/>
    </location>
</feature>
<organism evidence="2 3">
    <name type="scientific">Mauremys mutica</name>
    <name type="common">yellowpond turtle</name>
    <dbReference type="NCBI Taxonomy" id="74926"/>
    <lineage>
        <taxon>Eukaryota</taxon>
        <taxon>Metazoa</taxon>
        <taxon>Chordata</taxon>
        <taxon>Craniata</taxon>
        <taxon>Vertebrata</taxon>
        <taxon>Euteleostomi</taxon>
        <taxon>Archelosauria</taxon>
        <taxon>Testudinata</taxon>
        <taxon>Testudines</taxon>
        <taxon>Cryptodira</taxon>
        <taxon>Durocryptodira</taxon>
        <taxon>Testudinoidea</taxon>
        <taxon>Geoemydidae</taxon>
        <taxon>Geoemydinae</taxon>
        <taxon>Mauremys</taxon>
    </lineage>
</organism>
<dbReference type="AlphaFoldDB" id="A0A9D4B2Q4"/>
<evidence type="ECO:0000313" key="3">
    <source>
        <dbReference type="Proteomes" id="UP000827986"/>
    </source>
</evidence>
<sequence length="103" mass="11041">MCTRTRREGLLDQAASETHRARCRWVTPPGQNVAPQLVKGSVGANRGADKISGIVSQPRRRSQRGGVIPPPPPEPASPGLRRRHAAKLSQRGQGVGTLPPSRP</sequence>
<feature type="compositionally biased region" description="Basic and acidic residues" evidence="1">
    <location>
        <begin position="1"/>
        <end position="10"/>
    </location>
</feature>
<dbReference type="EMBL" id="JAHDVG010000474">
    <property type="protein sequence ID" value="KAH1178424.1"/>
    <property type="molecule type" value="Genomic_DNA"/>
</dbReference>
<gene>
    <name evidence="2" type="ORF">KIL84_012126</name>
</gene>
<protein>
    <submittedName>
        <fullName evidence="2">Uncharacterized protein</fullName>
    </submittedName>
</protein>